<comment type="caution">
    <text evidence="2">The sequence shown here is derived from an EMBL/GenBank/DDBJ whole genome shotgun (WGS) entry which is preliminary data.</text>
</comment>
<gene>
    <name evidence="2" type="ORF">F5X68DRAFT_237948</name>
</gene>
<dbReference type="PROSITE" id="PS51725">
    <property type="entry name" value="ABM"/>
    <property type="match status" value="1"/>
</dbReference>
<protein>
    <recommendedName>
        <fullName evidence="1">ABM domain-containing protein</fullName>
    </recommendedName>
</protein>
<dbReference type="PANTHER" id="PTHR40624:SF1">
    <property type="entry name" value="BIOSYNTHESIS MONOOXYGENASE, PUTATIVE (AFU_ORTHOLOGUE AFUA_1G12025)-RELATED"/>
    <property type="match status" value="1"/>
</dbReference>
<evidence type="ECO:0000313" key="3">
    <source>
        <dbReference type="Proteomes" id="UP000770015"/>
    </source>
</evidence>
<proteinExistence type="predicted"/>
<dbReference type="SUPFAM" id="SSF54909">
    <property type="entry name" value="Dimeric alpha+beta barrel"/>
    <property type="match status" value="1"/>
</dbReference>
<dbReference type="PANTHER" id="PTHR40624">
    <property type="entry name" value="BIOSYNTHESIS MONOOXYGENASE, PUTATIVE (AFU_ORTHOLOGUE AFUA_1G12025)-RELATED"/>
    <property type="match status" value="1"/>
</dbReference>
<dbReference type="Proteomes" id="UP000770015">
    <property type="component" value="Unassembled WGS sequence"/>
</dbReference>
<name>A0A9P9A4E8_9PEZI</name>
<dbReference type="Pfam" id="PF03992">
    <property type="entry name" value="ABM"/>
    <property type="match status" value="1"/>
</dbReference>
<evidence type="ECO:0000313" key="2">
    <source>
        <dbReference type="EMBL" id="KAH6661473.1"/>
    </source>
</evidence>
<dbReference type="InterPro" id="IPR007138">
    <property type="entry name" value="ABM_dom"/>
</dbReference>
<dbReference type="EMBL" id="JAGSXJ010000053">
    <property type="protein sequence ID" value="KAH6661473.1"/>
    <property type="molecule type" value="Genomic_DNA"/>
</dbReference>
<evidence type="ECO:0000259" key="1">
    <source>
        <dbReference type="PROSITE" id="PS51725"/>
    </source>
</evidence>
<keyword evidence="3" id="KW-1185">Reference proteome</keyword>
<dbReference type="Gene3D" id="3.30.70.100">
    <property type="match status" value="1"/>
</dbReference>
<accession>A0A9P9A4E8</accession>
<dbReference type="InterPro" id="IPR011008">
    <property type="entry name" value="Dimeric_a/b-barrel"/>
</dbReference>
<reference evidence="2" key="1">
    <citation type="journal article" date="2021" name="Nat. Commun.">
        <title>Genetic determinants of endophytism in the Arabidopsis root mycobiome.</title>
        <authorList>
            <person name="Mesny F."/>
            <person name="Miyauchi S."/>
            <person name="Thiergart T."/>
            <person name="Pickel B."/>
            <person name="Atanasova L."/>
            <person name="Karlsson M."/>
            <person name="Huettel B."/>
            <person name="Barry K.W."/>
            <person name="Haridas S."/>
            <person name="Chen C."/>
            <person name="Bauer D."/>
            <person name="Andreopoulos W."/>
            <person name="Pangilinan J."/>
            <person name="LaButti K."/>
            <person name="Riley R."/>
            <person name="Lipzen A."/>
            <person name="Clum A."/>
            <person name="Drula E."/>
            <person name="Henrissat B."/>
            <person name="Kohler A."/>
            <person name="Grigoriev I.V."/>
            <person name="Martin F.M."/>
            <person name="Hacquard S."/>
        </authorList>
    </citation>
    <scope>NUCLEOTIDE SEQUENCE</scope>
    <source>
        <strain evidence="2">MPI-SDFR-AT-0117</strain>
    </source>
</reference>
<dbReference type="OrthoDB" id="10011777at2759"/>
<feature type="domain" description="ABM" evidence="1">
    <location>
        <begin position="5"/>
        <end position="100"/>
    </location>
</feature>
<organism evidence="2 3">
    <name type="scientific">Plectosphaerella plurivora</name>
    <dbReference type="NCBI Taxonomy" id="936078"/>
    <lineage>
        <taxon>Eukaryota</taxon>
        <taxon>Fungi</taxon>
        <taxon>Dikarya</taxon>
        <taxon>Ascomycota</taxon>
        <taxon>Pezizomycotina</taxon>
        <taxon>Sordariomycetes</taxon>
        <taxon>Hypocreomycetidae</taxon>
        <taxon>Glomerellales</taxon>
        <taxon>Plectosphaerellaceae</taxon>
        <taxon>Plectosphaerella</taxon>
    </lineage>
</organism>
<sequence>MRSAIHQSVLVRTKPDKLADMKKLIVDLAKHVQETEPGMLQYEYFEGEDSEGHIIIIQETYGNQAAFDFHHESEYYRTASKIFVEWLAAPVEILRLTPIAGFGSR</sequence>
<dbReference type="AlphaFoldDB" id="A0A9P9A4E8"/>